<gene>
    <name evidence="8" type="ORF">CCO02nite_08250</name>
</gene>
<dbReference type="RefSeq" id="WP_146841761.1">
    <property type="nucleotide sequence ID" value="NZ_BJWG01000002.1"/>
</dbReference>
<evidence type="ECO:0000313" key="9">
    <source>
        <dbReference type="Proteomes" id="UP000321720"/>
    </source>
</evidence>
<feature type="region of interest" description="Disordered" evidence="4">
    <location>
        <begin position="569"/>
        <end position="607"/>
    </location>
</feature>
<comment type="similarity">
    <text evidence="1">Belongs to the peptidase S33 family.</text>
</comment>
<evidence type="ECO:0000256" key="1">
    <source>
        <dbReference type="ARBA" id="ARBA00010088"/>
    </source>
</evidence>
<dbReference type="PANTHER" id="PTHR43248">
    <property type="entry name" value="2-SUCCINYL-6-HYDROXY-2,4-CYCLOHEXADIENE-1-CARBOXYLATE SYNTHASE"/>
    <property type="match status" value="1"/>
</dbReference>
<feature type="chain" id="PRO_5021990178" evidence="5">
    <location>
        <begin position="29"/>
        <end position="607"/>
    </location>
</feature>
<dbReference type="SUPFAM" id="SSF53474">
    <property type="entry name" value="alpha/beta-Hydrolases"/>
    <property type="match status" value="1"/>
</dbReference>
<feature type="compositionally biased region" description="Low complexity" evidence="4">
    <location>
        <begin position="569"/>
        <end position="585"/>
    </location>
</feature>
<dbReference type="AlphaFoldDB" id="A0A511J838"/>
<evidence type="ECO:0000313" key="8">
    <source>
        <dbReference type="EMBL" id="GEL94167.1"/>
    </source>
</evidence>
<dbReference type="OrthoDB" id="3252468at2"/>
<dbReference type="InterPro" id="IPR029058">
    <property type="entry name" value="AB_hydrolase_fold"/>
</dbReference>
<dbReference type="Pfam" id="PF08386">
    <property type="entry name" value="Abhydrolase_4"/>
    <property type="match status" value="1"/>
</dbReference>
<dbReference type="InterPro" id="IPR051601">
    <property type="entry name" value="Serine_prot/Carboxylest_S33"/>
</dbReference>
<feature type="domain" description="Peptidase S33 tripeptidyl aminopeptidase-like C-terminal" evidence="7">
    <location>
        <begin position="458"/>
        <end position="561"/>
    </location>
</feature>
<sequence>MFRRPPPVLLTSLVGLLAIGLTATAAGAAPDVSPAVAPTSDVTSPQEVARVDAVPTPDLDWSDCSLYFMEGSLCATVELPLDYDDPTGPTTEVAVLKQPATDPSHRIGSLFVNPGGPGGSGVEFAALSQYYLSARVRAKFDIIGLDPRGTNYGANVQCWKNLGELKRDVGTTFLSTAFPRGTDETAAYLTDTTRFGTACSTTSSPLVGAMSTAQVARDMDVLRRAVGDTKLTYLGFSYGSYLGNVYANMFPDRVRALAIDGVIDPVAWQGSAETAAWPMTQRMASGDGAWKSLRQILASCATAGKGLCMTAQLGNAQSVYEKTMAGLKAKPIEITDGDEVLWRITFADAINVLLGDMYDMYAWAWVDSDLYFLRTMQLELPSSAKGKAANAALAARYKARQTAANERQTAHDARVRAGFGFPYINQLEAYQSVLCSDGTNPAFGGRWTKAIKNGTKAPGFGALWSWASAPCASKTWTRSDEDAYRGTFDHRTANPVLVVGSYWDPATNYQGAVTAADLLPNSRLLSSDNWGHTAYGTSVCATWAVDQYLLAKKLPAEGTVCHADQPFTSGTESLSTSSVSGTKTLPTGPREGVVPVIPPLPGATPRY</sequence>
<reference evidence="8 9" key="1">
    <citation type="submission" date="2019-07" db="EMBL/GenBank/DDBJ databases">
        <title>Whole genome shotgun sequence of Cellulomonas composti NBRC 100758.</title>
        <authorList>
            <person name="Hosoyama A."/>
            <person name="Uohara A."/>
            <person name="Ohji S."/>
            <person name="Ichikawa N."/>
        </authorList>
    </citation>
    <scope>NUCLEOTIDE SEQUENCE [LARGE SCALE GENOMIC DNA]</scope>
    <source>
        <strain evidence="8 9">NBRC 100758</strain>
    </source>
</reference>
<keyword evidence="2 5" id="KW-0732">Signal</keyword>
<dbReference type="GO" id="GO:0016787">
    <property type="term" value="F:hydrolase activity"/>
    <property type="evidence" value="ECO:0007669"/>
    <property type="project" value="UniProtKB-KW"/>
</dbReference>
<dbReference type="EMBL" id="BJWG01000002">
    <property type="protein sequence ID" value="GEL94167.1"/>
    <property type="molecule type" value="Genomic_DNA"/>
</dbReference>
<accession>A0A511J838</accession>
<evidence type="ECO:0000259" key="6">
    <source>
        <dbReference type="Pfam" id="PF00561"/>
    </source>
</evidence>
<name>A0A511J838_9CELL</name>
<evidence type="ECO:0000256" key="3">
    <source>
        <dbReference type="ARBA" id="ARBA00022801"/>
    </source>
</evidence>
<dbReference type="InterPro" id="IPR000073">
    <property type="entry name" value="AB_hydrolase_1"/>
</dbReference>
<keyword evidence="3" id="KW-0378">Hydrolase</keyword>
<proteinExistence type="inferred from homology"/>
<dbReference type="PANTHER" id="PTHR43248:SF29">
    <property type="entry name" value="TRIPEPTIDYL AMINOPEPTIDASE"/>
    <property type="match status" value="1"/>
</dbReference>
<evidence type="ECO:0000259" key="7">
    <source>
        <dbReference type="Pfam" id="PF08386"/>
    </source>
</evidence>
<dbReference type="Gene3D" id="3.40.50.1820">
    <property type="entry name" value="alpha/beta hydrolase"/>
    <property type="match status" value="1"/>
</dbReference>
<evidence type="ECO:0000256" key="2">
    <source>
        <dbReference type="ARBA" id="ARBA00022729"/>
    </source>
</evidence>
<feature type="compositionally biased region" description="Pro residues" evidence="4">
    <location>
        <begin position="596"/>
        <end position="607"/>
    </location>
</feature>
<comment type="caution">
    <text evidence="8">The sequence shown here is derived from an EMBL/GenBank/DDBJ whole genome shotgun (WGS) entry which is preliminary data.</text>
</comment>
<feature type="signal peptide" evidence="5">
    <location>
        <begin position="1"/>
        <end position="28"/>
    </location>
</feature>
<feature type="domain" description="AB hydrolase-1" evidence="6">
    <location>
        <begin position="110"/>
        <end position="265"/>
    </location>
</feature>
<dbReference type="Proteomes" id="UP000321720">
    <property type="component" value="Unassembled WGS sequence"/>
</dbReference>
<protein>
    <submittedName>
        <fullName evidence="8">Peptidase</fullName>
    </submittedName>
</protein>
<dbReference type="InterPro" id="IPR013595">
    <property type="entry name" value="Pept_S33_TAP-like_C"/>
</dbReference>
<evidence type="ECO:0000256" key="4">
    <source>
        <dbReference type="SAM" id="MobiDB-lite"/>
    </source>
</evidence>
<organism evidence="8 9">
    <name type="scientific">Cellulomonas composti</name>
    <dbReference type="NCBI Taxonomy" id="266130"/>
    <lineage>
        <taxon>Bacteria</taxon>
        <taxon>Bacillati</taxon>
        <taxon>Actinomycetota</taxon>
        <taxon>Actinomycetes</taxon>
        <taxon>Micrococcales</taxon>
        <taxon>Cellulomonadaceae</taxon>
        <taxon>Cellulomonas</taxon>
    </lineage>
</organism>
<evidence type="ECO:0000256" key="5">
    <source>
        <dbReference type="SAM" id="SignalP"/>
    </source>
</evidence>
<keyword evidence="9" id="KW-1185">Reference proteome</keyword>
<dbReference type="Pfam" id="PF00561">
    <property type="entry name" value="Abhydrolase_1"/>
    <property type="match status" value="1"/>
</dbReference>